<evidence type="ECO:0000313" key="3">
    <source>
        <dbReference type="Proteomes" id="UP000067243"/>
    </source>
</evidence>
<dbReference type="PANTHER" id="PTHR39639:SF1">
    <property type="entry name" value="DUF262 DOMAIN-CONTAINING PROTEIN"/>
    <property type="match status" value="1"/>
</dbReference>
<dbReference type="PATRIC" id="fig|216946.3.peg.569"/>
<reference evidence="2 3" key="1">
    <citation type="journal article" date="2015" name="Genome Announc.">
        <title>Complete Genome Sequence of Spiroplasma turonicum Strain Tab4cT, a Parasite of a Horse Fly, Haematopota sp. (Diptera: Tabanidae).</title>
        <authorList>
            <person name="Davis R.E."/>
            <person name="Shao J."/>
            <person name="Zhao Y."/>
            <person name="Gasparich G.E."/>
            <person name="Gaynor B.J."/>
            <person name="Donofrio N."/>
        </authorList>
    </citation>
    <scope>NUCLEOTIDE SEQUENCE [LARGE SCALE GENOMIC DNA]</scope>
    <source>
        <strain evidence="2 3">Tab4c</strain>
    </source>
</reference>
<dbReference type="STRING" id="216946.STURO_v1c05640"/>
<keyword evidence="3" id="KW-1185">Reference proteome</keyword>
<dbReference type="OrthoDB" id="9798761at2"/>
<organism evidence="2 3">
    <name type="scientific">Spiroplasma turonicum</name>
    <dbReference type="NCBI Taxonomy" id="216946"/>
    <lineage>
        <taxon>Bacteria</taxon>
        <taxon>Bacillati</taxon>
        <taxon>Mycoplasmatota</taxon>
        <taxon>Mollicutes</taxon>
        <taxon>Entomoplasmatales</taxon>
        <taxon>Spiroplasmataceae</taxon>
        <taxon>Spiroplasma</taxon>
    </lineage>
</organism>
<proteinExistence type="predicted"/>
<dbReference type="InterPro" id="IPR004919">
    <property type="entry name" value="GmrSD_N"/>
</dbReference>
<dbReference type="Pfam" id="PF03235">
    <property type="entry name" value="GmrSD_N"/>
    <property type="match status" value="1"/>
</dbReference>
<dbReference type="KEGG" id="stur:STURON_00566"/>
<evidence type="ECO:0000313" key="2">
    <source>
        <dbReference type="EMBL" id="AKU79812.1"/>
    </source>
</evidence>
<dbReference type="RefSeq" id="WP_075048403.1">
    <property type="nucleotide sequence ID" value="NZ_CP012328.1"/>
</dbReference>
<protein>
    <recommendedName>
        <fullName evidence="1">GmrSD restriction endonucleases N-terminal domain-containing protein</fullName>
    </recommendedName>
</protein>
<gene>
    <name evidence="2" type="ORF">STURON_00566</name>
</gene>
<dbReference type="AlphaFoldDB" id="A0A0K1P7D0"/>
<sequence>MKENIIDKLKNINEQYKYELSLNTFGELLTLYNSGLLNFDHDTQRKKIWDIGKATKFIESVLLGFPFQPIYISENEKFYSVIDGKQRLITMIKFLGSFVENENSEVSLGDKTNIVNKFELDIDFLSPKIINLLDIQPNDKLDYKFLCNKYEDFNNLYATIIFPTYSCDNTNFKDGDEKGVYDVFARLNSTGVPIESGDIYKSKIFSDLEKIEEKTNLKKTVKKFKNSIIGTKKEILLNDKEWFLFFKVIWVFLNYNDFLNFNYNIKNIEEDIDNMLQEKNIENIKNAIMLIDDVSKHILDLKKNWNKEDEKVKSLFNRKLNNSQPLNFWLNIYPVLMKLKSEQKTLPNLSKFKDIIKLINNIYDGNEPFVISEEGVETKKLKSKFTREPEKISLLIFCIDEFLIKNIGDYEKISNNIKTKLLQKNS</sequence>
<evidence type="ECO:0000259" key="1">
    <source>
        <dbReference type="Pfam" id="PF03235"/>
    </source>
</evidence>
<dbReference type="PANTHER" id="PTHR39639">
    <property type="entry name" value="CHROMOSOME 16, WHOLE GENOME SHOTGUN SEQUENCE"/>
    <property type="match status" value="1"/>
</dbReference>
<accession>A0A0K1P7D0</accession>
<name>A0A0K1P7D0_9MOLU</name>
<dbReference type="EMBL" id="CP012328">
    <property type="protein sequence ID" value="AKU79812.1"/>
    <property type="molecule type" value="Genomic_DNA"/>
</dbReference>
<feature type="domain" description="GmrSD restriction endonucleases N-terminal" evidence="1">
    <location>
        <begin position="39"/>
        <end position="205"/>
    </location>
</feature>
<dbReference type="Proteomes" id="UP000067243">
    <property type="component" value="Chromosome"/>
</dbReference>